<protein>
    <recommendedName>
        <fullName evidence="4">Glycosyltransferase</fullName>
    </recommendedName>
</protein>
<evidence type="ECO:0008006" key="4">
    <source>
        <dbReference type="Google" id="ProtNLM"/>
    </source>
</evidence>
<feature type="transmembrane region" description="Helical" evidence="1">
    <location>
        <begin position="657"/>
        <end position="676"/>
    </location>
</feature>
<evidence type="ECO:0000313" key="2">
    <source>
        <dbReference type="EMBL" id="MEK0306453.1"/>
    </source>
</evidence>
<name>A0ABU8ZNP0_9BIFI</name>
<feature type="transmembrane region" description="Helical" evidence="1">
    <location>
        <begin position="713"/>
        <end position="735"/>
    </location>
</feature>
<evidence type="ECO:0000256" key="1">
    <source>
        <dbReference type="SAM" id="Phobius"/>
    </source>
</evidence>
<feature type="transmembrane region" description="Helical" evidence="1">
    <location>
        <begin position="197"/>
        <end position="218"/>
    </location>
</feature>
<evidence type="ECO:0000313" key="3">
    <source>
        <dbReference type="Proteomes" id="UP001373159"/>
    </source>
</evidence>
<feature type="transmembrane region" description="Helical" evidence="1">
    <location>
        <begin position="688"/>
        <end position="707"/>
    </location>
</feature>
<reference evidence="2 3" key="1">
    <citation type="submission" date="2024-02" db="EMBL/GenBank/DDBJ databases">
        <title>Bifidobacterium honeyensis sp. nov., isolated from the comb honey.</title>
        <authorList>
            <person name="Liu W."/>
            <person name="Li Y."/>
        </authorList>
    </citation>
    <scope>NUCLEOTIDE SEQUENCE [LARGE SCALE GENOMIC DNA]</scope>
    <source>
        <strain evidence="2 3">IMAU50988</strain>
    </source>
</reference>
<feature type="transmembrane region" description="Helical" evidence="1">
    <location>
        <begin position="619"/>
        <end position="637"/>
    </location>
</feature>
<sequence>MKEALPTRRIRVNRRIETGVCLLLIILAELFAFNLAHWQTLGSTGYTADPSAVTPGPGLERQTDGGFKVSDPTASYLQTDFPPTRVRFAGVEAGNHWLEDSTARNLKVVNQVQVRVDLFYQGCSTWTKGGQGQVISYLPRSHYLRVKTLPPDCAGGRDRQVARSARLWVQEPIGSLIDIDSIGVNPQVPLDISPFRILTMAALAALILAFLPSWGLWRTRLDTARKGQRVAFWLLMSPVILWAATIFITSVSSFTHMEFQQPYSYTYDFDQYAHLADSLLAGRPWLDMEQAPGLRMAANPYDIPTRNRLLAQDQAPIYWDYVYYKGHWYSYFGVLPALLLFLPYRAVTSLFVPGGLMLPPAAAAALMLGPATILAVLFVVALVSRFFPSASLATTAICILVFLTASDLTLLWNRRNFYTIPVDGSFLLTMAGLCLWLGARRVERPGGGSTGRPSTRPWTVRDPLPERLLIQGRRKRVNGDGAQPCGSRQAACTLSLGRLAAGTLCITANLASRQPFIFAGILALPIFSREIGLIARSAACSISSWFRGKNAVPGRPPAGAAASFKAVAAVILPMATVIAPLLAYNQWRFGSPLDFGNTYQLTVTNLNTYRPPLGNLPTLIVYYLFQPLSFIPAFPYLQLSPAPMPVWQYTEPGVGGLLTLNPALLIGLAALLFPGIRRALRRHQVRGLTFTALCTACLVMVFDAWIGGFSCRYAIDFSWMVALVAICAICAATTGRPEQVTAAQMDGGHGGGRGRLNSGWAGRLIPVLLVLATLTGVFLTLIWTLVICQDSDPFTSSLVGSWVLCP</sequence>
<feature type="transmembrane region" description="Helical" evidence="1">
    <location>
        <begin position="20"/>
        <end position="38"/>
    </location>
</feature>
<keyword evidence="1" id="KW-0812">Transmembrane</keyword>
<keyword evidence="1" id="KW-1133">Transmembrane helix</keyword>
<dbReference type="RefSeq" id="WP_340468974.1">
    <property type="nucleotide sequence ID" value="NZ_JBANBB010000001.1"/>
</dbReference>
<dbReference type="EMBL" id="JBANBB010000001">
    <property type="protein sequence ID" value="MEK0306453.1"/>
    <property type="molecule type" value="Genomic_DNA"/>
</dbReference>
<keyword evidence="1" id="KW-0472">Membrane</keyword>
<keyword evidence="3" id="KW-1185">Reference proteome</keyword>
<proteinExistence type="predicted"/>
<feature type="transmembrane region" description="Helical" evidence="1">
    <location>
        <begin position="356"/>
        <end position="380"/>
    </location>
</feature>
<feature type="transmembrane region" description="Helical" evidence="1">
    <location>
        <begin position="230"/>
        <end position="254"/>
    </location>
</feature>
<accession>A0ABU8ZNP0</accession>
<gene>
    <name evidence="2" type="ORF">V8P97_03075</name>
</gene>
<comment type="caution">
    <text evidence="2">The sequence shown here is derived from an EMBL/GenBank/DDBJ whole genome shotgun (WGS) entry which is preliminary data.</text>
</comment>
<dbReference type="Proteomes" id="UP001373159">
    <property type="component" value="Unassembled WGS sequence"/>
</dbReference>
<organism evidence="2 3">
    <name type="scientific">Bifidobacterium favimelis</name>
    <dbReference type="NCBI Taxonomy" id="3122979"/>
    <lineage>
        <taxon>Bacteria</taxon>
        <taxon>Bacillati</taxon>
        <taxon>Actinomycetota</taxon>
        <taxon>Actinomycetes</taxon>
        <taxon>Bifidobacteriales</taxon>
        <taxon>Bifidobacteriaceae</taxon>
        <taxon>Bifidobacterium</taxon>
    </lineage>
</organism>
<feature type="transmembrane region" description="Helical" evidence="1">
    <location>
        <begin position="386"/>
        <end position="405"/>
    </location>
</feature>
<feature type="transmembrane region" description="Helical" evidence="1">
    <location>
        <begin position="417"/>
        <end position="439"/>
    </location>
</feature>
<feature type="transmembrane region" description="Helical" evidence="1">
    <location>
        <begin position="764"/>
        <end position="786"/>
    </location>
</feature>